<dbReference type="GO" id="GO:0000703">
    <property type="term" value="F:oxidized pyrimidine nucleobase lesion DNA N-glycosylase activity"/>
    <property type="evidence" value="ECO:0007669"/>
    <property type="project" value="TreeGrafter"/>
</dbReference>
<keyword evidence="8" id="KW-0238">DNA-binding</keyword>
<feature type="domain" description="Formamidopyrimidine-DNA glycosylase catalytic" evidence="16">
    <location>
        <begin position="2"/>
        <end position="102"/>
    </location>
</feature>
<keyword evidence="3" id="KW-0479">Metal-binding</keyword>
<comment type="catalytic activity">
    <reaction evidence="13">
        <text>2'-deoxyribonucleotide-(2'-deoxyribose 5'-phosphate)-2'-deoxyribonucleotide-DNA = a 3'-end 2'-deoxyribonucleotide-(2,3-dehydro-2,3-deoxyribose 5'-phosphate)-DNA + a 5'-end 5'-phospho-2'-deoxyribonucleoside-DNA + H(+)</text>
        <dbReference type="Rhea" id="RHEA:66592"/>
        <dbReference type="Rhea" id="RHEA-COMP:13180"/>
        <dbReference type="Rhea" id="RHEA-COMP:16897"/>
        <dbReference type="Rhea" id="RHEA-COMP:17067"/>
        <dbReference type="ChEBI" id="CHEBI:15378"/>
        <dbReference type="ChEBI" id="CHEBI:136412"/>
        <dbReference type="ChEBI" id="CHEBI:157695"/>
        <dbReference type="ChEBI" id="CHEBI:167181"/>
        <dbReference type="EC" id="4.2.99.18"/>
    </reaction>
</comment>
<dbReference type="SMART" id="SM00898">
    <property type="entry name" value="Fapy_DNA_glyco"/>
    <property type="match status" value="1"/>
</dbReference>
<dbReference type="PROSITE" id="PS01242">
    <property type="entry name" value="ZF_FPG_1"/>
    <property type="match status" value="1"/>
</dbReference>
<dbReference type="Gene3D" id="3.20.190.10">
    <property type="entry name" value="MutM-like, N-terminal"/>
    <property type="match status" value="1"/>
</dbReference>
<dbReference type="PROSITE" id="PS51066">
    <property type="entry name" value="ZF_FPG_2"/>
    <property type="match status" value="1"/>
</dbReference>
<comment type="similarity">
    <text evidence="1">Belongs to the FPG family.</text>
</comment>
<reference evidence="17 18" key="1">
    <citation type="submission" date="2017-07" db="EMBL/GenBank/DDBJ databases">
        <title>Draft whole genome sequences of clinical Proprionibacteriaceae strains.</title>
        <authorList>
            <person name="Bernier A.-M."/>
            <person name="Bernard K."/>
            <person name="Domingo M.-C."/>
        </authorList>
    </citation>
    <scope>NUCLEOTIDE SEQUENCE [LARGE SCALE GENOMIC DNA]</scope>
    <source>
        <strain evidence="17 18">NML 030167</strain>
    </source>
</reference>
<proteinExistence type="inferred from homology"/>
<dbReference type="OrthoDB" id="9800855at2"/>
<keyword evidence="11" id="KW-0511">Multifunctional enzyme</keyword>
<evidence type="ECO:0000256" key="7">
    <source>
        <dbReference type="ARBA" id="ARBA00022833"/>
    </source>
</evidence>
<keyword evidence="9" id="KW-0234">DNA repair</keyword>
<dbReference type="GO" id="GO:0006284">
    <property type="term" value="P:base-excision repair"/>
    <property type="evidence" value="ECO:0007669"/>
    <property type="project" value="InterPro"/>
</dbReference>
<dbReference type="EC" id="4.2.99.18" evidence="2"/>
<dbReference type="SMART" id="SM01232">
    <property type="entry name" value="H2TH"/>
    <property type="match status" value="1"/>
</dbReference>
<evidence type="ECO:0000256" key="14">
    <source>
        <dbReference type="PROSITE-ProRule" id="PRU00391"/>
    </source>
</evidence>
<dbReference type="Gene3D" id="1.10.8.50">
    <property type="match status" value="1"/>
</dbReference>
<keyword evidence="4" id="KW-0227">DNA damage</keyword>
<evidence type="ECO:0000256" key="9">
    <source>
        <dbReference type="ARBA" id="ARBA00023204"/>
    </source>
</evidence>
<accession>A0A255GC85</accession>
<dbReference type="InterPro" id="IPR012319">
    <property type="entry name" value="FPG_cat"/>
</dbReference>
<keyword evidence="5 14" id="KW-0863">Zinc-finger</keyword>
<dbReference type="InterPro" id="IPR000214">
    <property type="entry name" value="Znf_DNA_glyclase/AP_lyase"/>
</dbReference>
<evidence type="ECO:0000256" key="10">
    <source>
        <dbReference type="ARBA" id="ARBA00023239"/>
    </source>
</evidence>
<evidence type="ECO:0000313" key="17">
    <source>
        <dbReference type="EMBL" id="OYO13435.1"/>
    </source>
</evidence>
<dbReference type="Pfam" id="PF01149">
    <property type="entry name" value="Fapy_DNA_glyco"/>
    <property type="match status" value="1"/>
</dbReference>
<evidence type="ECO:0000256" key="4">
    <source>
        <dbReference type="ARBA" id="ARBA00022763"/>
    </source>
</evidence>
<sequence length="262" mass="29292">MPEGDVVKRSCAALHAALAGQQLTRAELRVPEYATVPLVGATVLEVVARGKHQLTRFDNGLTLHTHLRMEGGWRVVRTGRTPRDPAYQIRAILGNPTQTAFGLRLGVTEVIETAHEDRVVGHLGPDLLADDFDADEALRRLRADPAVAIGEALLDQRNLAGIGTFYRAEVLFLQGIHPRTPVADIERLPRLVTRARQLLQANVTRPFQVTTGNTRPRERTWVFERTGRACRRCGTRIAEERFGPVGKERLSYWCPSCQPDRR</sequence>
<evidence type="ECO:0000313" key="18">
    <source>
        <dbReference type="Proteomes" id="UP000215896"/>
    </source>
</evidence>
<dbReference type="PANTHER" id="PTHR42697:SF1">
    <property type="entry name" value="ENDONUCLEASE 8"/>
    <property type="match status" value="1"/>
</dbReference>
<keyword evidence="12" id="KW-0326">Glycosidase</keyword>
<evidence type="ECO:0000256" key="13">
    <source>
        <dbReference type="ARBA" id="ARBA00044632"/>
    </source>
</evidence>
<dbReference type="PANTHER" id="PTHR42697">
    <property type="entry name" value="ENDONUCLEASE 8"/>
    <property type="match status" value="1"/>
</dbReference>
<dbReference type="InterPro" id="IPR010979">
    <property type="entry name" value="Ribosomal_uS13-like_H2TH"/>
</dbReference>
<evidence type="ECO:0000256" key="6">
    <source>
        <dbReference type="ARBA" id="ARBA00022801"/>
    </source>
</evidence>
<dbReference type="SUPFAM" id="SSF57716">
    <property type="entry name" value="Glucocorticoid receptor-like (DNA-binding domain)"/>
    <property type="match status" value="1"/>
</dbReference>
<dbReference type="InterPro" id="IPR015887">
    <property type="entry name" value="DNA_glyclase_Znf_dom_DNA_BS"/>
</dbReference>
<evidence type="ECO:0000256" key="12">
    <source>
        <dbReference type="ARBA" id="ARBA00023295"/>
    </source>
</evidence>
<dbReference type="SUPFAM" id="SSF81624">
    <property type="entry name" value="N-terminal domain of MutM-like DNA repair proteins"/>
    <property type="match status" value="1"/>
</dbReference>
<organism evidence="17 18">
    <name type="scientific">Enemella evansiae</name>
    <dbReference type="NCBI Taxonomy" id="2016499"/>
    <lineage>
        <taxon>Bacteria</taxon>
        <taxon>Bacillati</taxon>
        <taxon>Actinomycetota</taxon>
        <taxon>Actinomycetes</taxon>
        <taxon>Propionibacteriales</taxon>
        <taxon>Propionibacteriaceae</taxon>
        <taxon>Enemella</taxon>
    </lineage>
</organism>
<dbReference type="InterPro" id="IPR015886">
    <property type="entry name" value="H2TH_FPG"/>
</dbReference>
<dbReference type="Pfam" id="PF06831">
    <property type="entry name" value="H2TH"/>
    <property type="match status" value="1"/>
</dbReference>
<dbReference type="EMBL" id="NMVO01000013">
    <property type="protein sequence ID" value="OYO13435.1"/>
    <property type="molecule type" value="Genomic_DNA"/>
</dbReference>
<dbReference type="Proteomes" id="UP000215896">
    <property type="component" value="Unassembled WGS sequence"/>
</dbReference>
<name>A0A255GC85_9ACTN</name>
<dbReference type="InterPro" id="IPR044090">
    <property type="entry name" value="Nei2_N"/>
</dbReference>
<evidence type="ECO:0000256" key="8">
    <source>
        <dbReference type="ARBA" id="ARBA00023125"/>
    </source>
</evidence>
<dbReference type="AlphaFoldDB" id="A0A255GC85"/>
<evidence type="ECO:0000256" key="5">
    <source>
        <dbReference type="ARBA" id="ARBA00022771"/>
    </source>
</evidence>
<dbReference type="CDD" id="cd08971">
    <property type="entry name" value="AcNei2_N"/>
    <property type="match status" value="1"/>
</dbReference>
<dbReference type="PROSITE" id="PS51068">
    <property type="entry name" value="FPG_CAT"/>
    <property type="match status" value="1"/>
</dbReference>
<keyword evidence="6" id="KW-0378">Hydrolase</keyword>
<gene>
    <name evidence="17" type="ORF">CGZ94_10675</name>
</gene>
<comment type="caution">
    <text evidence="17">The sequence shown here is derived from an EMBL/GenBank/DDBJ whole genome shotgun (WGS) entry which is preliminary data.</text>
</comment>
<dbReference type="GO" id="GO:0140078">
    <property type="term" value="F:class I DNA-(apurinic or apyrimidinic site) endonuclease activity"/>
    <property type="evidence" value="ECO:0007669"/>
    <property type="project" value="UniProtKB-EC"/>
</dbReference>
<dbReference type="SUPFAM" id="SSF46946">
    <property type="entry name" value="S13-like H2TH domain"/>
    <property type="match status" value="1"/>
</dbReference>
<keyword evidence="7" id="KW-0862">Zinc</keyword>
<keyword evidence="18" id="KW-1185">Reference proteome</keyword>
<dbReference type="InterPro" id="IPR035937">
    <property type="entry name" value="FPG_N"/>
</dbReference>
<evidence type="ECO:0000256" key="11">
    <source>
        <dbReference type="ARBA" id="ARBA00023268"/>
    </source>
</evidence>
<evidence type="ECO:0000256" key="3">
    <source>
        <dbReference type="ARBA" id="ARBA00022723"/>
    </source>
</evidence>
<evidence type="ECO:0000256" key="2">
    <source>
        <dbReference type="ARBA" id="ARBA00012720"/>
    </source>
</evidence>
<keyword evidence="10" id="KW-0456">Lyase</keyword>
<evidence type="ECO:0000259" key="16">
    <source>
        <dbReference type="PROSITE" id="PS51068"/>
    </source>
</evidence>
<dbReference type="GO" id="GO:0008270">
    <property type="term" value="F:zinc ion binding"/>
    <property type="evidence" value="ECO:0007669"/>
    <property type="project" value="UniProtKB-KW"/>
</dbReference>
<protein>
    <recommendedName>
        <fullName evidence="2">DNA-(apurinic or apyrimidinic site) lyase</fullName>
        <ecNumber evidence="2">4.2.99.18</ecNumber>
    </recommendedName>
</protein>
<feature type="domain" description="FPG-type" evidence="15">
    <location>
        <begin position="221"/>
        <end position="259"/>
    </location>
</feature>
<dbReference type="RefSeq" id="WP_094405605.1">
    <property type="nucleotide sequence ID" value="NZ_NMVO01000013.1"/>
</dbReference>
<evidence type="ECO:0000256" key="1">
    <source>
        <dbReference type="ARBA" id="ARBA00009409"/>
    </source>
</evidence>
<dbReference type="GO" id="GO:0003684">
    <property type="term" value="F:damaged DNA binding"/>
    <property type="evidence" value="ECO:0007669"/>
    <property type="project" value="InterPro"/>
</dbReference>
<evidence type="ECO:0000259" key="15">
    <source>
        <dbReference type="PROSITE" id="PS51066"/>
    </source>
</evidence>